<dbReference type="OrthoDB" id="9768262at2"/>
<protein>
    <submittedName>
        <fullName evidence="2">Fe-S cluster assembly protein SufD</fullName>
    </submittedName>
</protein>
<keyword evidence="3" id="KW-1185">Reference proteome</keyword>
<dbReference type="AlphaFoldDB" id="A0A5M6IYT9"/>
<accession>A0A5M6IYT9</accession>
<dbReference type="GO" id="GO:0016226">
    <property type="term" value="P:iron-sulfur cluster assembly"/>
    <property type="evidence" value="ECO:0007669"/>
    <property type="project" value="InterPro"/>
</dbReference>
<dbReference type="PANTHER" id="PTHR43575:SF1">
    <property type="entry name" value="PROTEIN ABCI7, CHLOROPLASTIC"/>
    <property type="match status" value="1"/>
</dbReference>
<evidence type="ECO:0000313" key="2">
    <source>
        <dbReference type="EMBL" id="KAA5613109.1"/>
    </source>
</evidence>
<organism evidence="2 3">
    <name type="scientific">Rhodovastum atsumiense</name>
    <dbReference type="NCBI Taxonomy" id="504468"/>
    <lineage>
        <taxon>Bacteria</taxon>
        <taxon>Pseudomonadati</taxon>
        <taxon>Pseudomonadota</taxon>
        <taxon>Alphaproteobacteria</taxon>
        <taxon>Acetobacterales</taxon>
        <taxon>Acetobacteraceae</taxon>
        <taxon>Rhodovastum</taxon>
    </lineage>
</organism>
<dbReference type="PANTHER" id="PTHR43575">
    <property type="entry name" value="PROTEIN ABCI7, CHLOROPLASTIC"/>
    <property type="match status" value="1"/>
</dbReference>
<gene>
    <name evidence="2" type="primary">sufD</name>
    <name evidence="2" type="ORF">F1189_07060</name>
</gene>
<comment type="caution">
    <text evidence="2">The sequence shown here is derived from an EMBL/GenBank/DDBJ whole genome shotgun (WGS) entry which is preliminary data.</text>
</comment>
<dbReference type="Pfam" id="PF01458">
    <property type="entry name" value="SUFBD_core"/>
    <property type="match status" value="1"/>
</dbReference>
<dbReference type="Proteomes" id="UP000325255">
    <property type="component" value="Unassembled WGS sequence"/>
</dbReference>
<evidence type="ECO:0000259" key="1">
    <source>
        <dbReference type="Pfam" id="PF01458"/>
    </source>
</evidence>
<proteinExistence type="predicted"/>
<dbReference type="SUPFAM" id="SSF101960">
    <property type="entry name" value="Stabilizer of iron transporter SufD"/>
    <property type="match status" value="1"/>
</dbReference>
<dbReference type="RefSeq" id="WP_150040013.1">
    <property type="nucleotide sequence ID" value="NZ_OW485601.1"/>
</dbReference>
<dbReference type="InterPro" id="IPR011542">
    <property type="entry name" value="SUF_FeS_clus_asmbl_SufD"/>
</dbReference>
<dbReference type="InterPro" id="IPR055346">
    <property type="entry name" value="Fe-S_cluster_assembly_SufBD"/>
</dbReference>
<dbReference type="InterPro" id="IPR037284">
    <property type="entry name" value="SUF_FeS_clus_asmbl_SufBD_sf"/>
</dbReference>
<dbReference type="InterPro" id="IPR000825">
    <property type="entry name" value="SUF_FeS_clus_asmbl_SufBD_core"/>
</dbReference>
<dbReference type="EMBL" id="VWPK01000008">
    <property type="protein sequence ID" value="KAA5613109.1"/>
    <property type="molecule type" value="Genomic_DNA"/>
</dbReference>
<dbReference type="NCBIfam" id="TIGR01981">
    <property type="entry name" value="sufD"/>
    <property type="match status" value="1"/>
</dbReference>
<evidence type="ECO:0000313" key="3">
    <source>
        <dbReference type="Proteomes" id="UP000325255"/>
    </source>
</evidence>
<name>A0A5M6IYT9_9PROT</name>
<feature type="domain" description="SUF system FeS cluster assembly SufBD core" evidence="1">
    <location>
        <begin position="156"/>
        <end position="382"/>
    </location>
</feature>
<reference evidence="2 3" key="1">
    <citation type="submission" date="2019-09" db="EMBL/GenBank/DDBJ databases">
        <title>Genome sequence of Rhodovastum atsumiense, a diverse member of the Acetobacteraceae family of non-sulfur purple photosynthetic bacteria.</title>
        <authorList>
            <person name="Meyer T."/>
            <person name="Kyndt J."/>
        </authorList>
    </citation>
    <scope>NUCLEOTIDE SEQUENCE [LARGE SCALE GENOMIC DNA]</scope>
    <source>
        <strain evidence="2 3">DSM 21279</strain>
    </source>
</reference>
<sequence length="412" mass="44300">MNAPAPRTALQAAADAFVSRFAARAQPLPEQERAAALFRDAGLPAPREEAWRYTLLRPLTDASFDEPAGDPAGLAALLPAIAGPRIVFANGRFRPDLSTLPDGIDVRTGAPAFGGIARPEREKLVALNTMLAEDGARIEVPDGVDAGTLLLVQLANGGAFHPRHEIRLGRGARLELIEASVGEGSYLHNPVFTAVVAEDATLVHLRIQREAETAFHLSTLYAEVAARGTYDSFLLTLGGRLARMEVHARLAGERATAHLNAAQLLRGTQHADFTTVVTHDAPCTTSRQTVKNVLTGASRGVFQGKIEVARAAQKTDGYQMNQALLLSPEAEIDSKPQLEIYADDVKCSHGATVGELDPEQLFYLRSRGIPEPASRSILVRAFLNEALDPIGHEEAREAMEGMIETFWEGASA</sequence>